<feature type="binding site" evidence="7">
    <location>
        <begin position="443"/>
        <end position="445"/>
    </location>
    <ligand>
        <name>GTP</name>
        <dbReference type="ChEBI" id="CHEBI:37565"/>
    </ligand>
</feature>
<dbReference type="AlphaFoldDB" id="A0A5S4ERD5"/>
<dbReference type="GO" id="GO:0044208">
    <property type="term" value="P:'de novo' AMP biosynthetic process"/>
    <property type="evidence" value="ECO:0007669"/>
    <property type="project" value="UniProtKB-UniRule"/>
</dbReference>
<dbReference type="GO" id="GO:0046040">
    <property type="term" value="P:IMP metabolic process"/>
    <property type="evidence" value="ECO:0007669"/>
    <property type="project" value="TreeGrafter"/>
</dbReference>
<dbReference type="GO" id="GO:0005737">
    <property type="term" value="C:cytoplasm"/>
    <property type="evidence" value="ECO:0007669"/>
    <property type="project" value="UniProtKB-SubCell"/>
</dbReference>
<dbReference type="PANTHER" id="PTHR11846:SF0">
    <property type="entry name" value="ADENYLOSUCCINATE SYNTHETASE"/>
    <property type="match status" value="1"/>
</dbReference>
<comment type="caution">
    <text evidence="7">Lacks conserved residue(s) required for the propagation of feature annotation.</text>
</comment>
<keyword evidence="2 7" id="KW-0479">Metal-binding</keyword>
<dbReference type="HAMAP" id="MF_00011">
    <property type="entry name" value="Adenylosucc_synth"/>
    <property type="match status" value="1"/>
</dbReference>
<evidence type="ECO:0000256" key="3">
    <source>
        <dbReference type="ARBA" id="ARBA00022741"/>
    </source>
</evidence>
<evidence type="ECO:0000256" key="4">
    <source>
        <dbReference type="ARBA" id="ARBA00022755"/>
    </source>
</evidence>
<comment type="function">
    <text evidence="7">Plays an important role in the de novo pathway of purine nucleotide biosynthesis. Catalyzes the first committed step in the biosynthesis of AMP from IMP.</text>
</comment>
<keyword evidence="4 7" id="KW-0658">Purine biosynthesis</keyword>
<evidence type="ECO:0000256" key="6">
    <source>
        <dbReference type="ARBA" id="ARBA00023134"/>
    </source>
</evidence>
<dbReference type="EC" id="6.3.4.4" evidence="7"/>
<feature type="binding site" description="in other chain" evidence="7">
    <location>
        <position position="323"/>
    </location>
    <ligand>
        <name>IMP</name>
        <dbReference type="ChEBI" id="CHEBI:58053"/>
        <note>ligand shared between dimeric partners</note>
    </ligand>
</feature>
<evidence type="ECO:0000256" key="5">
    <source>
        <dbReference type="ARBA" id="ARBA00022842"/>
    </source>
</evidence>
<evidence type="ECO:0000256" key="7">
    <source>
        <dbReference type="HAMAP-Rule" id="MF_00011"/>
    </source>
</evidence>
<comment type="subunit">
    <text evidence="7">Homodimer.</text>
</comment>
<dbReference type="Gene3D" id="1.10.300.10">
    <property type="entry name" value="Adenylosuccinate Synthetase, subunit A, domain 2"/>
    <property type="match status" value="1"/>
</dbReference>
<dbReference type="SMART" id="SM00788">
    <property type="entry name" value="Adenylsucc_synt"/>
    <property type="match status" value="1"/>
</dbReference>
<gene>
    <name evidence="7" type="primary">purA</name>
    <name evidence="8" type="ORF">ACCUM_2399</name>
</gene>
<dbReference type="InterPro" id="IPR042109">
    <property type="entry name" value="Adenylosuccinate_synth_dom1"/>
</dbReference>
<dbReference type="Proteomes" id="UP000306324">
    <property type="component" value="Unassembled WGS sequence"/>
</dbReference>
<proteinExistence type="inferred from homology"/>
<accession>A0A5S4ERD5</accession>
<keyword evidence="7" id="KW-0963">Cytoplasm</keyword>
<dbReference type="UniPathway" id="UPA00075">
    <property type="reaction ID" value="UER00335"/>
</dbReference>
<comment type="similarity">
    <text evidence="7">Belongs to the adenylosuccinate synthetase family.</text>
</comment>
<dbReference type="SUPFAM" id="SSF52540">
    <property type="entry name" value="P-loop containing nucleoside triphosphate hydrolases"/>
    <property type="match status" value="1"/>
</dbReference>
<dbReference type="EMBL" id="SWAD01000013">
    <property type="protein sequence ID" value="TMQ78060.1"/>
    <property type="molecule type" value="Genomic_DNA"/>
</dbReference>
<comment type="subcellular location">
    <subcellularLocation>
        <location evidence="7">Cytoplasm</location>
    </subcellularLocation>
</comment>
<dbReference type="GO" id="GO:0004019">
    <property type="term" value="F:adenylosuccinate synthase activity"/>
    <property type="evidence" value="ECO:0007669"/>
    <property type="project" value="UniProtKB-UniRule"/>
</dbReference>
<feature type="binding site" description="in other chain" evidence="7">
    <location>
        <position position="260"/>
    </location>
    <ligand>
        <name>IMP</name>
        <dbReference type="ChEBI" id="CHEBI:58053"/>
        <note>ligand shared between dimeric partners</note>
    </ligand>
</feature>
<comment type="pathway">
    <text evidence="7">Purine metabolism; AMP biosynthesis via de novo pathway; AMP from IMP: step 1/2.</text>
</comment>
<dbReference type="GO" id="GO:0000287">
    <property type="term" value="F:magnesium ion binding"/>
    <property type="evidence" value="ECO:0007669"/>
    <property type="project" value="UniProtKB-UniRule"/>
</dbReference>
<dbReference type="GO" id="GO:0005525">
    <property type="term" value="F:GTP binding"/>
    <property type="evidence" value="ECO:0007669"/>
    <property type="project" value="UniProtKB-UniRule"/>
</dbReference>
<keyword evidence="5 7" id="KW-0460">Magnesium</keyword>
<comment type="cofactor">
    <cofactor evidence="7">
        <name>Mg(2+)</name>
        <dbReference type="ChEBI" id="CHEBI:18420"/>
    </cofactor>
    <text evidence="7">Binds 1 Mg(2+) ion per subunit.</text>
</comment>
<reference evidence="8 9" key="1">
    <citation type="submission" date="2019-04" db="EMBL/GenBank/DDBJ databases">
        <title>A novel phosphate-accumulating bacterium identified in bioreactor for phosphate removal from wastewater.</title>
        <authorList>
            <person name="Kotlyarov R.Y."/>
            <person name="Beletsky A.V."/>
            <person name="Kallistova A.Y."/>
            <person name="Dorofeev A.G."/>
            <person name="Nikolaev Y.Y."/>
            <person name="Pimenov N.V."/>
            <person name="Ravin N.V."/>
            <person name="Mardanov A.V."/>
        </authorList>
    </citation>
    <scope>NUCLEOTIDE SEQUENCE [LARGE SCALE GENOMIC DNA]</scope>
    <source>
        <strain evidence="8 9">Bin19</strain>
    </source>
</reference>
<feature type="binding site" description="in other chain" evidence="7">
    <location>
        <position position="245"/>
    </location>
    <ligand>
        <name>IMP</name>
        <dbReference type="ChEBI" id="CHEBI:58053"/>
        <note>ligand shared between dimeric partners</note>
    </ligand>
</feature>
<keyword evidence="6 7" id="KW-0342">GTP-binding</keyword>
<evidence type="ECO:0000313" key="9">
    <source>
        <dbReference type="Proteomes" id="UP000306324"/>
    </source>
</evidence>
<dbReference type="InterPro" id="IPR001114">
    <property type="entry name" value="Adenylosuccinate_synthetase"/>
</dbReference>
<keyword evidence="9" id="KW-1185">Reference proteome</keyword>
<evidence type="ECO:0000313" key="8">
    <source>
        <dbReference type="EMBL" id="TMQ78060.1"/>
    </source>
</evidence>
<comment type="catalytic activity">
    <reaction evidence="7">
        <text>IMP + L-aspartate + GTP = N(6)-(1,2-dicarboxyethyl)-AMP + GDP + phosphate + 2 H(+)</text>
        <dbReference type="Rhea" id="RHEA:15753"/>
        <dbReference type="ChEBI" id="CHEBI:15378"/>
        <dbReference type="ChEBI" id="CHEBI:29991"/>
        <dbReference type="ChEBI" id="CHEBI:37565"/>
        <dbReference type="ChEBI" id="CHEBI:43474"/>
        <dbReference type="ChEBI" id="CHEBI:57567"/>
        <dbReference type="ChEBI" id="CHEBI:58053"/>
        <dbReference type="ChEBI" id="CHEBI:58189"/>
        <dbReference type="EC" id="6.3.4.4"/>
    </reaction>
</comment>
<sequence length="462" mass="50092">MRMPRLVSLLGLGFGDCGKGVFTDALCRRWQVHTVVRFNGGAQAGHNVVLPDGRQHTFSQFAAGTLVPGVATVLAYPVVVHPGALLVEHSRLQSIGVDDGLERLFIDRRCRVNTPFHQAAGRLRELARGAAAHGSCGVGVGETVRHALAHPEHTLHYGDLARPALAMQKLQAIRRDLLPAFAALGEVAANAAAIAAEHRLLADAQLAEAWLENIQNLLRDVPPSSADRIAARLARPGTVLFEGAQGVLLDEWRGFHPHTTWSSIHPRAVEAVAADYGCPARVEHLGVLRAYLTRHGAGPFPTADAGLDVLPEPHNRDQGWQGRFRRGHPDGVLLRYALAASGRLDGLLVSHLDAFRHVPGLRWCEAYETTVPGEESRAAGWLAPAGRVTRLPCTAREDLAHQAALTDLLFRVRPVYQARMLTVAASLLDRLEQAAACPIWFASCGPTHEAVKVCWRQCEVTV</sequence>
<dbReference type="Gene3D" id="3.90.170.10">
    <property type="entry name" value="Adenylosuccinate Synthetase, subunit A, domain 3"/>
    <property type="match status" value="1"/>
</dbReference>
<dbReference type="InterPro" id="IPR042110">
    <property type="entry name" value="Adenylosuccinate_synth_dom2"/>
</dbReference>
<comment type="caution">
    <text evidence="8">The sequence shown here is derived from an EMBL/GenBank/DDBJ whole genome shotgun (WGS) entry which is preliminary data.</text>
</comment>
<dbReference type="PANTHER" id="PTHR11846">
    <property type="entry name" value="ADENYLOSUCCINATE SYNTHETASE"/>
    <property type="match status" value="1"/>
</dbReference>
<feature type="active site" description="Proton donor" evidence="7">
    <location>
        <position position="46"/>
    </location>
</feature>
<dbReference type="InterPro" id="IPR042111">
    <property type="entry name" value="Adenylosuccinate_synth_dom3"/>
</dbReference>
<feature type="binding site" evidence="7">
    <location>
        <begin position="45"/>
        <end position="47"/>
    </location>
    <ligand>
        <name>GTP</name>
        <dbReference type="ChEBI" id="CHEBI:37565"/>
    </ligand>
</feature>
<keyword evidence="1 7" id="KW-0436">Ligase</keyword>
<feature type="active site" description="Proton acceptor" evidence="7">
    <location>
        <position position="16"/>
    </location>
</feature>
<name>A0A5S4ERD5_9PROT</name>
<evidence type="ECO:0000256" key="2">
    <source>
        <dbReference type="ARBA" id="ARBA00022723"/>
    </source>
</evidence>
<feature type="binding site" evidence="7">
    <location>
        <position position="16"/>
    </location>
    <ligand>
        <name>Mg(2+)</name>
        <dbReference type="ChEBI" id="CHEBI:18420"/>
    </ligand>
</feature>
<organism evidence="8 9">
    <name type="scientific">Candidatus Accumulibacter phosphatis</name>
    <dbReference type="NCBI Taxonomy" id="327160"/>
    <lineage>
        <taxon>Bacteria</taxon>
        <taxon>Pseudomonadati</taxon>
        <taxon>Pseudomonadota</taxon>
        <taxon>Betaproteobacteria</taxon>
        <taxon>Candidatus Accumulibacter</taxon>
    </lineage>
</organism>
<feature type="binding site" evidence="7">
    <location>
        <begin position="351"/>
        <end position="353"/>
    </location>
    <ligand>
        <name>GTP</name>
        <dbReference type="ChEBI" id="CHEBI:37565"/>
    </ligand>
</feature>
<feature type="binding site" evidence="7">
    <location>
        <position position="325"/>
    </location>
    <ligand>
        <name>GTP</name>
        <dbReference type="ChEBI" id="CHEBI:37565"/>
    </ligand>
</feature>
<feature type="binding site" evidence="7">
    <location>
        <position position="45"/>
    </location>
    <ligand>
        <name>Mg(2+)</name>
        <dbReference type="ChEBI" id="CHEBI:18420"/>
    </ligand>
</feature>
<dbReference type="Gene3D" id="3.40.440.10">
    <property type="entry name" value="Adenylosuccinate Synthetase, subunit A, domain 1"/>
    <property type="match status" value="1"/>
</dbReference>
<evidence type="ECO:0000256" key="1">
    <source>
        <dbReference type="ARBA" id="ARBA00022598"/>
    </source>
</evidence>
<protein>
    <recommendedName>
        <fullName evidence="7">Adenylosuccinate synthetase</fullName>
        <shortName evidence="7">AMPSase</shortName>
        <shortName evidence="7">AdSS</shortName>
        <ecNumber evidence="7">6.3.4.4</ecNumber>
    </recommendedName>
    <alternativeName>
        <fullName evidence="7">IMP--aspartate ligase</fullName>
    </alternativeName>
</protein>
<keyword evidence="3 7" id="KW-0547">Nucleotide-binding</keyword>
<dbReference type="InterPro" id="IPR027417">
    <property type="entry name" value="P-loop_NTPase"/>
</dbReference>
<dbReference type="Pfam" id="PF00709">
    <property type="entry name" value="Adenylsucc_synt"/>
    <property type="match status" value="1"/>
</dbReference>